<reference evidence="2 3" key="1">
    <citation type="submission" date="2015-07" db="EMBL/GenBank/DDBJ databases">
        <title>The genome of Habropoda laboriosa.</title>
        <authorList>
            <person name="Pan H."/>
            <person name="Kapheim K."/>
        </authorList>
    </citation>
    <scope>NUCLEOTIDE SEQUENCE [LARGE SCALE GENOMIC DNA]</scope>
    <source>
        <strain evidence="2">0110345459</strain>
    </source>
</reference>
<organism evidence="2 3">
    <name type="scientific">Habropoda laboriosa</name>
    <dbReference type="NCBI Taxonomy" id="597456"/>
    <lineage>
        <taxon>Eukaryota</taxon>
        <taxon>Metazoa</taxon>
        <taxon>Ecdysozoa</taxon>
        <taxon>Arthropoda</taxon>
        <taxon>Hexapoda</taxon>
        <taxon>Insecta</taxon>
        <taxon>Pterygota</taxon>
        <taxon>Neoptera</taxon>
        <taxon>Endopterygota</taxon>
        <taxon>Hymenoptera</taxon>
        <taxon>Apocrita</taxon>
        <taxon>Aculeata</taxon>
        <taxon>Apoidea</taxon>
        <taxon>Anthophila</taxon>
        <taxon>Apidae</taxon>
        <taxon>Habropoda</taxon>
    </lineage>
</organism>
<keyword evidence="3" id="KW-1185">Reference proteome</keyword>
<name>A0A0L7R094_9HYME</name>
<gene>
    <name evidence="2" type="ORF">WH47_12554</name>
</gene>
<feature type="region of interest" description="Disordered" evidence="1">
    <location>
        <begin position="1"/>
        <end position="56"/>
    </location>
</feature>
<dbReference type="AlphaFoldDB" id="A0A0L7R094"/>
<feature type="compositionally biased region" description="Polar residues" evidence="1">
    <location>
        <begin position="1"/>
        <end position="19"/>
    </location>
</feature>
<proteinExistence type="predicted"/>
<dbReference type="Proteomes" id="UP000053825">
    <property type="component" value="Unassembled WGS sequence"/>
</dbReference>
<sequence length="349" mass="39982">MRTHFNASHKPNNSFVQVETNDRSCHVRESNCPGISRNREEEEEEEERSKVGHEAGAVSLAEQRPRHTGIETVSARLYPTPEGKVIGPPPRDFIWIDFILRQTAFSQRRHRRRFEFRRHFGTVYGLACASWRVTNTRPGYPSVRPSDILWPFDGSRFLASGQSAVLACTGESTFLWFPVDAVAVDVGVFARFDWQRNERAHPLKTLSGVAGFFHRLSRGCGWLMSRFLKLDRGIGTCLGTLSPYQGGYTICIRRRKYSTSIVLQREPRWTIPTTVEQRRMRSAAPQQPYSNRLAFESSFGPNQHWDGAQEFEKMSDLSRTGKETKQVDLCKTLLRLPCALEDGRRPFVD</sequence>
<accession>A0A0L7R094</accession>
<protein>
    <submittedName>
        <fullName evidence="2">Uncharacterized protein</fullName>
    </submittedName>
</protein>
<evidence type="ECO:0000256" key="1">
    <source>
        <dbReference type="SAM" id="MobiDB-lite"/>
    </source>
</evidence>
<feature type="compositionally biased region" description="Basic and acidic residues" evidence="1">
    <location>
        <begin position="20"/>
        <end position="29"/>
    </location>
</feature>
<evidence type="ECO:0000313" key="2">
    <source>
        <dbReference type="EMBL" id="KOC64252.1"/>
    </source>
</evidence>
<evidence type="ECO:0000313" key="3">
    <source>
        <dbReference type="Proteomes" id="UP000053825"/>
    </source>
</evidence>
<dbReference type="EMBL" id="KQ414672">
    <property type="protein sequence ID" value="KOC64252.1"/>
    <property type="molecule type" value="Genomic_DNA"/>
</dbReference>